<reference evidence="1" key="1">
    <citation type="journal article" date="2019" name="bioRxiv">
        <title>The Genome of the Zebra Mussel, Dreissena polymorpha: A Resource for Invasive Species Research.</title>
        <authorList>
            <person name="McCartney M.A."/>
            <person name="Auch B."/>
            <person name="Kono T."/>
            <person name="Mallez S."/>
            <person name="Zhang Y."/>
            <person name="Obille A."/>
            <person name="Becker A."/>
            <person name="Abrahante J.E."/>
            <person name="Garbe J."/>
            <person name="Badalamenti J.P."/>
            <person name="Herman A."/>
            <person name="Mangelson H."/>
            <person name="Liachko I."/>
            <person name="Sullivan S."/>
            <person name="Sone E.D."/>
            <person name="Koren S."/>
            <person name="Silverstein K.A.T."/>
            <person name="Beckman K.B."/>
            <person name="Gohl D.M."/>
        </authorList>
    </citation>
    <scope>NUCLEOTIDE SEQUENCE</scope>
    <source>
        <strain evidence="1">Duluth1</strain>
        <tissue evidence="1">Whole animal</tissue>
    </source>
</reference>
<evidence type="ECO:0000313" key="1">
    <source>
        <dbReference type="EMBL" id="KAH3695734.1"/>
    </source>
</evidence>
<dbReference type="Proteomes" id="UP000828390">
    <property type="component" value="Unassembled WGS sequence"/>
</dbReference>
<name>A0A9D3YCC1_DREPO</name>
<protein>
    <submittedName>
        <fullName evidence="1">Uncharacterized protein</fullName>
    </submittedName>
</protein>
<proteinExistence type="predicted"/>
<evidence type="ECO:0000313" key="2">
    <source>
        <dbReference type="Proteomes" id="UP000828390"/>
    </source>
</evidence>
<gene>
    <name evidence="1" type="ORF">DPMN_083192</name>
</gene>
<organism evidence="1 2">
    <name type="scientific">Dreissena polymorpha</name>
    <name type="common">Zebra mussel</name>
    <name type="synonym">Mytilus polymorpha</name>
    <dbReference type="NCBI Taxonomy" id="45954"/>
    <lineage>
        <taxon>Eukaryota</taxon>
        <taxon>Metazoa</taxon>
        <taxon>Spiralia</taxon>
        <taxon>Lophotrochozoa</taxon>
        <taxon>Mollusca</taxon>
        <taxon>Bivalvia</taxon>
        <taxon>Autobranchia</taxon>
        <taxon>Heteroconchia</taxon>
        <taxon>Euheterodonta</taxon>
        <taxon>Imparidentia</taxon>
        <taxon>Neoheterodontei</taxon>
        <taxon>Myida</taxon>
        <taxon>Dreissenoidea</taxon>
        <taxon>Dreissenidae</taxon>
        <taxon>Dreissena</taxon>
    </lineage>
</organism>
<reference evidence="1" key="2">
    <citation type="submission" date="2020-11" db="EMBL/GenBank/DDBJ databases">
        <authorList>
            <person name="McCartney M.A."/>
            <person name="Auch B."/>
            <person name="Kono T."/>
            <person name="Mallez S."/>
            <person name="Becker A."/>
            <person name="Gohl D.M."/>
            <person name="Silverstein K.A.T."/>
            <person name="Koren S."/>
            <person name="Bechman K.B."/>
            <person name="Herman A."/>
            <person name="Abrahante J.E."/>
            <person name="Garbe J."/>
        </authorList>
    </citation>
    <scope>NUCLEOTIDE SEQUENCE</scope>
    <source>
        <strain evidence="1">Duluth1</strain>
        <tissue evidence="1">Whole animal</tissue>
    </source>
</reference>
<dbReference type="AlphaFoldDB" id="A0A9D3YCC1"/>
<accession>A0A9D3YCC1</accession>
<comment type="caution">
    <text evidence="1">The sequence shown here is derived from an EMBL/GenBank/DDBJ whole genome shotgun (WGS) entry which is preliminary data.</text>
</comment>
<sequence>MGTNILTKCHEDWKMNVASRVLTRKKAPHHDIIGTNLLTKFHEVWTINVASRITNAPPSSGHVFQRTRPFSNSFNIYRTIYVASRLSTRQMLTLHNTQWSKGDHKSSP</sequence>
<dbReference type="EMBL" id="JAIWYP010000016">
    <property type="protein sequence ID" value="KAH3695734.1"/>
    <property type="molecule type" value="Genomic_DNA"/>
</dbReference>
<keyword evidence="2" id="KW-1185">Reference proteome</keyword>